<name>A0AAV6VHU9_9ARAC</name>
<dbReference type="Proteomes" id="UP000827092">
    <property type="component" value="Unassembled WGS sequence"/>
</dbReference>
<dbReference type="AlphaFoldDB" id="A0AAV6VHU9"/>
<dbReference type="PANTHER" id="PTHR11937">
    <property type="entry name" value="ACTIN"/>
    <property type="match status" value="1"/>
</dbReference>
<gene>
    <name evidence="4" type="ORF">JTE90_004987</name>
</gene>
<feature type="region of interest" description="Disordered" evidence="2">
    <location>
        <begin position="311"/>
        <end position="362"/>
    </location>
</feature>
<dbReference type="Pfam" id="PF00022">
    <property type="entry name" value="Actin"/>
    <property type="match status" value="1"/>
</dbReference>
<dbReference type="PROSITE" id="PS50003">
    <property type="entry name" value="PH_DOMAIN"/>
    <property type="match status" value="1"/>
</dbReference>
<dbReference type="SUPFAM" id="SSF50729">
    <property type="entry name" value="PH domain-like"/>
    <property type="match status" value="1"/>
</dbReference>
<reference evidence="4 5" key="1">
    <citation type="journal article" date="2022" name="Nat. Ecol. Evol.">
        <title>A masculinizing supergene underlies an exaggerated male reproductive morph in a spider.</title>
        <authorList>
            <person name="Hendrickx F."/>
            <person name="De Corte Z."/>
            <person name="Sonet G."/>
            <person name="Van Belleghem S.M."/>
            <person name="Kostlbacher S."/>
            <person name="Vangestel C."/>
        </authorList>
    </citation>
    <scope>NUCLEOTIDE SEQUENCE [LARGE SCALE GENOMIC DNA]</scope>
    <source>
        <strain evidence="4">W744_W776</strain>
    </source>
</reference>
<sequence length="1130" mass="128060">MTKFANTYVYVVQRSLRTSFDADPNSLDNSPSVTTNMASQYIQNGGDRSSGFKASLQFFQNQVDNLEAPINKNIRKTPLTNGNGNIHTSVEERAGKKTNLKSTNPVPSVDNIITNVKNLCSNRGVKSVSESNANTTVVQQSVTRKDHKSEYNMNPVIYQSSSDRMSRHEMGITKSEQVISMSKKSRVSDNSKKHSLLSNFNPSLGFDSDEVVIEGNEIEPGVALSSSKSTFQAHGLKSFQKTNNFEKKILQSQVEFSSHDSSSKTVSMLANGMPTKTNSSSSIRETKSCDNVPIGRTFGLCKEKLSQVDGNKTPSIKKEPTAIEDQQDSNTPVVAIPPVASGTTKDLDESPSEKQTESFESDYDSHDFVVHKANFPDDYLEVMSEDNYSSVNDEYEVEHPQEDPDIPSPDYVSDEEEYLVQHNEVPEYEDVEFIDNSAQYANDPRRYIYYPDDKELEVIPEEDEDDIEDDDMFNYDPYKRGSDDSRCYNYHGECDSGLTDDQRSSCSTAEECDLEEDTDSAKGSLPIDSIAESPTFTDRANMFQNVEYHKSDKKNKSKRIIDEYEKPKRIIEDYEKPKLKGKNVENIFNELHISNNKVDDIRQVRNTSSSWDPIELLEALYRLDISNEPQRKSTSKYINKEGYLEKLPSGRKKATYWNPWKKKYIKLKDGFLFCYDNLRAEQPSLTLQLMGGHVETLDNKMLGVDDQKGHYLVLRCSDEDAIESWENALQTQCAEDFVNAYTIPCPRPIAIHKKVVIIDLGSCSVRAGILMAQPTLPKVFFPTVCATNKISQKSSFGFEALRPTVRKNSELSFPLHPSAQVTKYSIDVSVFPDLFKKVFQELNVYPEDYKVQLSMPRNLSLKTKEKIAQVLLDDFKVKGINLTHQAILSLHAYNSKSGIIVDIGDRMDIIPIIEGYIVESGVTRLPYGGQRMIHHLKHALAEKNISIVNNVETYLARYVLEQLCYVAEDYTDELQRFHTSPEELEMSISTSHFFKNDSLWNEVILDIGRFHVPEGIFTPENWGLDNPGLHKLVHHAIQECGVDLRREMSRSIYLSGGVTLLPGLVERLQTEVDKLTPKTITPKVHASEYRYHMSYIGGCLIALEENFDEICITKDTLKKEGITCLKKWHT</sequence>
<dbReference type="Gene3D" id="3.90.640.10">
    <property type="entry name" value="Actin, Chain A, domain 4"/>
    <property type="match status" value="1"/>
</dbReference>
<dbReference type="SMART" id="SM00268">
    <property type="entry name" value="ACTIN"/>
    <property type="match status" value="1"/>
</dbReference>
<evidence type="ECO:0000256" key="1">
    <source>
        <dbReference type="RuleBase" id="RU000487"/>
    </source>
</evidence>
<dbReference type="Gene3D" id="2.30.29.30">
    <property type="entry name" value="Pleckstrin-homology domain (PH domain)/Phosphotyrosine-binding domain (PTB)"/>
    <property type="match status" value="1"/>
</dbReference>
<organism evidence="4 5">
    <name type="scientific">Oedothorax gibbosus</name>
    <dbReference type="NCBI Taxonomy" id="931172"/>
    <lineage>
        <taxon>Eukaryota</taxon>
        <taxon>Metazoa</taxon>
        <taxon>Ecdysozoa</taxon>
        <taxon>Arthropoda</taxon>
        <taxon>Chelicerata</taxon>
        <taxon>Arachnida</taxon>
        <taxon>Araneae</taxon>
        <taxon>Araneomorphae</taxon>
        <taxon>Entelegynae</taxon>
        <taxon>Araneoidea</taxon>
        <taxon>Linyphiidae</taxon>
        <taxon>Erigoninae</taxon>
        <taxon>Oedothorax</taxon>
    </lineage>
</organism>
<dbReference type="InterPro" id="IPR011993">
    <property type="entry name" value="PH-like_dom_sf"/>
</dbReference>
<dbReference type="EMBL" id="JAFNEN010000082">
    <property type="protein sequence ID" value="KAG8195653.1"/>
    <property type="molecule type" value="Genomic_DNA"/>
</dbReference>
<dbReference type="CDD" id="cd00821">
    <property type="entry name" value="PH"/>
    <property type="match status" value="1"/>
</dbReference>
<proteinExistence type="inferred from homology"/>
<feature type="region of interest" description="Disordered" evidence="2">
    <location>
        <begin position="510"/>
        <end position="529"/>
    </location>
</feature>
<dbReference type="InterPro" id="IPR001849">
    <property type="entry name" value="PH_domain"/>
</dbReference>
<dbReference type="SMART" id="SM00233">
    <property type="entry name" value="PH"/>
    <property type="match status" value="1"/>
</dbReference>
<feature type="compositionally biased region" description="Basic and acidic residues" evidence="2">
    <location>
        <begin position="345"/>
        <end position="362"/>
    </location>
</feature>
<evidence type="ECO:0000256" key="2">
    <source>
        <dbReference type="SAM" id="MobiDB-lite"/>
    </source>
</evidence>
<keyword evidence="5" id="KW-1185">Reference proteome</keyword>
<evidence type="ECO:0000313" key="4">
    <source>
        <dbReference type="EMBL" id="KAG8195653.1"/>
    </source>
</evidence>
<feature type="domain" description="PH" evidence="3">
    <location>
        <begin position="637"/>
        <end position="734"/>
    </location>
</feature>
<dbReference type="CDD" id="cd10169">
    <property type="entry name" value="ASKHA_NBD_actin-like"/>
    <property type="match status" value="1"/>
</dbReference>
<comment type="caution">
    <text evidence="4">The sequence shown here is derived from an EMBL/GenBank/DDBJ whole genome shotgun (WGS) entry which is preliminary data.</text>
</comment>
<dbReference type="InterPro" id="IPR043129">
    <property type="entry name" value="ATPase_NBD"/>
</dbReference>
<dbReference type="Gene3D" id="3.30.420.40">
    <property type="match status" value="2"/>
</dbReference>
<dbReference type="InterPro" id="IPR004000">
    <property type="entry name" value="Actin"/>
</dbReference>
<accession>A0AAV6VHU9</accession>
<feature type="region of interest" description="Disordered" evidence="2">
    <location>
        <begin position="75"/>
        <end position="106"/>
    </location>
</feature>
<dbReference type="SUPFAM" id="SSF53067">
    <property type="entry name" value="Actin-like ATPase domain"/>
    <property type="match status" value="2"/>
</dbReference>
<protein>
    <recommendedName>
        <fullName evidence="3">PH domain-containing protein</fullName>
    </recommendedName>
</protein>
<feature type="compositionally biased region" description="Polar residues" evidence="2">
    <location>
        <begin position="78"/>
        <end position="88"/>
    </location>
</feature>
<evidence type="ECO:0000313" key="5">
    <source>
        <dbReference type="Proteomes" id="UP000827092"/>
    </source>
</evidence>
<evidence type="ECO:0000259" key="3">
    <source>
        <dbReference type="PROSITE" id="PS50003"/>
    </source>
</evidence>
<comment type="similarity">
    <text evidence="1">Belongs to the actin family.</text>
</comment>